<dbReference type="CDD" id="cd00637">
    <property type="entry name" value="7tm_classA_rhodopsin-like"/>
    <property type="match status" value="2"/>
</dbReference>
<dbReference type="GeneID" id="101850828"/>
<proteinExistence type="inferred from homology"/>
<dbReference type="PROSITE" id="PS00237">
    <property type="entry name" value="G_PROTEIN_RECEP_F1_1"/>
    <property type="match status" value="1"/>
</dbReference>
<dbReference type="Pfam" id="PF00001">
    <property type="entry name" value="7tm_1"/>
    <property type="match status" value="1"/>
</dbReference>
<dbReference type="PRINTS" id="PR00237">
    <property type="entry name" value="GPCRRHODOPSN"/>
</dbReference>
<keyword evidence="6 7" id="KW-0675">Receptor</keyword>
<feature type="compositionally biased region" description="Low complexity" evidence="8">
    <location>
        <begin position="456"/>
        <end position="469"/>
    </location>
</feature>
<reference evidence="12" key="1">
    <citation type="submission" date="2025-08" db="UniProtKB">
        <authorList>
            <consortium name="RefSeq"/>
        </authorList>
    </citation>
    <scope>IDENTIFICATION</scope>
</reference>
<evidence type="ECO:0000259" key="10">
    <source>
        <dbReference type="PROSITE" id="PS50262"/>
    </source>
</evidence>
<feature type="region of interest" description="Disordered" evidence="8">
    <location>
        <begin position="431"/>
        <end position="469"/>
    </location>
</feature>
<feature type="transmembrane region" description="Helical" evidence="9">
    <location>
        <begin position="74"/>
        <end position="100"/>
    </location>
</feature>
<evidence type="ECO:0000256" key="5">
    <source>
        <dbReference type="ARBA" id="ARBA00023136"/>
    </source>
</evidence>
<dbReference type="RefSeq" id="XP_012941405.1">
    <property type="nucleotide sequence ID" value="XM_013085951.2"/>
</dbReference>
<evidence type="ECO:0000256" key="3">
    <source>
        <dbReference type="ARBA" id="ARBA00022692"/>
    </source>
</evidence>
<dbReference type="InterPro" id="IPR017452">
    <property type="entry name" value="GPCR_Rhodpsn_7TM"/>
</dbReference>
<dbReference type="PROSITE" id="PS50262">
    <property type="entry name" value="G_PROTEIN_RECEP_F1_2"/>
    <property type="match status" value="1"/>
</dbReference>
<evidence type="ECO:0000256" key="2">
    <source>
        <dbReference type="ARBA" id="ARBA00022475"/>
    </source>
</evidence>
<name>A0ABM1A5U7_APLCA</name>
<feature type="transmembrane region" description="Helical" evidence="9">
    <location>
        <begin position="190"/>
        <end position="211"/>
    </location>
</feature>
<feature type="transmembrane region" description="Helical" evidence="9">
    <location>
        <begin position="687"/>
        <end position="710"/>
    </location>
</feature>
<evidence type="ECO:0000313" key="12">
    <source>
        <dbReference type="RefSeq" id="XP_012941405.1"/>
    </source>
</evidence>
<evidence type="ECO:0000256" key="4">
    <source>
        <dbReference type="ARBA" id="ARBA00022989"/>
    </source>
</evidence>
<dbReference type="PANTHER" id="PTHR24241">
    <property type="entry name" value="NEUROPEPTIDE RECEPTOR-RELATED G-PROTEIN COUPLED RECEPTOR"/>
    <property type="match status" value="1"/>
</dbReference>
<comment type="similarity">
    <text evidence="7">Belongs to the G-protein coupled receptor 1 family.</text>
</comment>
<evidence type="ECO:0000256" key="8">
    <source>
        <dbReference type="SAM" id="MobiDB-lite"/>
    </source>
</evidence>
<gene>
    <name evidence="12" type="primary">LOC101850828</name>
</gene>
<dbReference type="InterPro" id="IPR000276">
    <property type="entry name" value="GPCR_Rhodpsn"/>
</dbReference>
<feature type="region of interest" description="Disordered" evidence="8">
    <location>
        <begin position="531"/>
        <end position="552"/>
    </location>
</feature>
<protein>
    <submittedName>
        <fullName evidence="12">Uncharacterized protein LOC101850828</fullName>
    </submittedName>
</protein>
<evidence type="ECO:0000256" key="6">
    <source>
        <dbReference type="ARBA" id="ARBA00023170"/>
    </source>
</evidence>
<feature type="transmembrane region" description="Helical" evidence="9">
    <location>
        <begin position="248"/>
        <end position="270"/>
    </location>
</feature>
<evidence type="ECO:0000313" key="11">
    <source>
        <dbReference type="Proteomes" id="UP000694888"/>
    </source>
</evidence>
<dbReference type="PANTHER" id="PTHR24241:SF76">
    <property type="entry name" value="NEUROPEPTIDE SIFAMIDE RECEPTOR"/>
    <property type="match status" value="1"/>
</dbReference>
<feature type="transmembrane region" description="Helical" evidence="9">
    <location>
        <begin position="112"/>
        <end position="132"/>
    </location>
</feature>
<evidence type="ECO:0000256" key="7">
    <source>
        <dbReference type="RuleBase" id="RU000688"/>
    </source>
</evidence>
<accession>A0ABM1A5U7</accession>
<keyword evidence="11" id="KW-1185">Reference proteome</keyword>
<keyword evidence="7" id="KW-0297">G-protein coupled receptor</keyword>
<dbReference type="Proteomes" id="UP000694888">
    <property type="component" value="Unplaced"/>
</dbReference>
<dbReference type="Gene3D" id="1.20.1070.10">
    <property type="entry name" value="Rhodopsin 7-helix transmembrane proteins"/>
    <property type="match status" value="2"/>
</dbReference>
<keyword evidence="2" id="KW-1003">Cell membrane</keyword>
<keyword evidence="7" id="KW-0807">Transducer</keyword>
<keyword evidence="4 9" id="KW-1133">Transmembrane helix</keyword>
<dbReference type="SUPFAM" id="SSF81321">
    <property type="entry name" value="Family A G protein-coupled receptor-like"/>
    <property type="match status" value="2"/>
</dbReference>
<feature type="compositionally biased region" description="Basic and acidic residues" evidence="8">
    <location>
        <begin position="436"/>
        <end position="446"/>
    </location>
</feature>
<comment type="subcellular location">
    <subcellularLocation>
        <location evidence="1">Cell membrane</location>
        <topology evidence="1">Multi-pass membrane protein</topology>
    </subcellularLocation>
</comment>
<feature type="domain" description="G-protein coupled receptors family 1 profile" evidence="10">
    <location>
        <begin position="92"/>
        <end position="298"/>
    </location>
</feature>
<organism evidence="11 12">
    <name type="scientific">Aplysia californica</name>
    <name type="common">California sea hare</name>
    <dbReference type="NCBI Taxonomy" id="6500"/>
    <lineage>
        <taxon>Eukaryota</taxon>
        <taxon>Metazoa</taxon>
        <taxon>Spiralia</taxon>
        <taxon>Lophotrochozoa</taxon>
        <taxon>Mollusca</taxon>
        <taxon>Gastropoda</taxon>
        <taxon>Heterobranchia</taxon>
        <taxon>Euthyneura</taxon>
        <taxon>Tectipleura</taxon>
        <taxon>Aplysiida</taxon>
        <taxon>Aplysioidea</taxon>
        <taxon>Aplysiidae</taxon>
        <taxon>Aplysia</taxon>
    </lineage>
</organism>
<evidence type="ECO:0000256" key="1">
    <source>
        <dbReference type="ARBA" id="ARBA00004651"/>
    </source>
</evidence>
<feature type="transmembrane region" description="Helical" evidence="9">
    <location>
        <begin position="152"/>
        <end position="170"/>
    </location>
</feature>
<sequence>MAHKNLTDGLVSFDEHVSRLGYNARQTRVEHGMGVYNYYSNSNSSSGEGTTVRGMLELEAEKYLQDLNREFSSALLPAIVVLGILMTIGVFGNSLVLFVYCRRTEGGTVSRFIQALAVFDLLSCSVAIPGEIMDMKLNYTFGSSVSCPVVRTVNLFCIVASGSTLIVVAIDRYKRICCPLRPQISPRAAAAIIAVCAAASSALSLPSTALYGSRSVPTGVPQINGSDCSIADRFAETAVPLAYVSVQLFTFVVGAFILILLYSLIARRVFQHARSRQRRRSFANLNLKLDTALAIGLPSRLSPDSAQTTPSPYTSPVSPPVSFLSFSDEGGDTKFNSTPIYARREENSFCTQEEKAQPFLNQKSDTIKYCVYKKEEQASEDQIDSTYSDKLCENHDYKTSENETHPDISMDVARINESNACENCEYSRVDPYSNTEGEKMKSHSEATETSDEITTDESGTTSSGEVTDGFTSAKFTSAITGNLQEMGSKLIKDKPTNRALRTVSSNPCLPKVSTVGKTYRSLGHLSSLIIPTESTNSTQSTDSQDNHQKITRPEHLSSDFKEDSAFLLSSNQPLQPAKENINSMSLELPKRPKVIPYRNSLTLEFLPQFQRAQNRKFLFSSSSFGAGDKKLVSGWRSPDRPLSGDISNANIKAGVCRTRKRRPSLRGFRSLRKLNIRSEAPGALRTTLMFSLITLIYVTSFLPHLALMILKFANPELVSESSDAWELAQNLLIRSYFLNSVSNPIIYSFCSQNFFRECKNALRCGR</sequence>
<evidence type="ECO:0000256" key="9">
    <source>
        <dbReference type="SAM" id="Phobius"/>
    </source>
</evidence>
<feature type="compositionally biased region" description="Low complexity" evidence="8">
    <location>
        <begin position="532"/>
        <end position="543"/>
    </location>
</feature>
<keyword evidence="3 7" id="KW-0812">Transmembrane</keyword>
<keyword evidence="5 9" id="KW-0472">Membrane</keyword>